<gene>
    <name evidence="2" type="ORF">BCR38DRAFT_411231</name>
</gene>
<dbReference type="RefSeq" id="XP_040713426.1">
    <property type="nucleotide sequence ID" value="XM_040858552.1"/>
</dbReference>
<feature type="compositionally biased region" description="Basic residues" evidence="1">
    <location>
        <begin position="1"/>
        <end position="10"/>
    </location>
</feature>
<feature type="compositionally biased region" description="Polar residues" evidence="1">
    <location>
        <begin position="203"/>
        <end position="214"/>
    </location>
</feature>
<feature type="region of interest" description="Disordered" evidence="1">
    <location>
        <begin position="82"/>
        <end position="126"/>
    </location>
</feature>
<feature type="region of interest" description="Disordered" evidence="1">
    <location>
        <begin position="1"/>
        <end position="23"/>
    </location>
</feature>
<comment type="caution">
    <text evidence="2">The sequence shown here is derived from an EMBL/GenBank/DDBJ whole genome shotgun (WGS) entry which is preliminary data.</text>
</comment>
<name>A0A1Y2DQ91_9PEZI</name>
<evidence type="ECO:0000313" key="3">
    <source>
        <dbReference type="Proteomes" id="UP000193689"/>
    </source>
</evidence>
<feature type="compositionally biased region" description="Polar residues" evidence="1">
    <location>
        <begin position="221"/>
        <end position="230"/>
    </location>
</feature>
<feature type="compositionally biased region" description="Pro residues" evidence="1">
    <location>
        <begin position="11"/>
        <end position="21"/>
    </location>
</feature>
<dbReference type="InParanoid" id="A0A1Y2DQ91"/>
<sequence length="337" mass="37014">MNPQRIRPRPKGPPVPQPPLRPAYMQACRPSQNVPSHRKFMSNHVTFPLSSPGFGTQNQVSFQGSLDDFGIPHNLGMLRGASRRLGSQQPSGRVTVLPEFRRPEIPRSLEPSSSSQQSEANTSAYRLQHSQSVPLVYSGPGPSPIVRPGTADVTELIPRRPPVFPERRVREGRILPLSQPTPGMGRALSSQHHEELPPHSSAPLATQVSLQHQQPRALAPASTSSISPGSQKRKVPDTTEDAAANTKRPRNVTSQPVIKASKFEGMTKESKDAMTNERSSLKTVDAAVLLSVDVNKLFKMQMQDSQLFENSALDWLARRVVGDDALWEQVESFLGSI</sequence>
<feature type="region of interest" description="Disordered" evidence="1">
    <location>
        <begin position="162"/>
        <end position="259"/>
    </location>
</feature>
<dbReference type="EMBL" id="MCFJ01000010">
    <property type="protein sequence ID" value="ORY61349.1"/>
    <property type="molecule type" value="Genomic_DNA"/>
</dbReference>
<proteinExistence type="predicted"/>
<dbReference type="Proteomes" id="UP000193689">
    <property type="component" value="Unassembled WGS sequence"/>
</dbReference>
<dbReference type="AlphaFoldDB" id="A0A1Y2DQ91"/>
<evidence type="ECO:0000313" key="2">
    <source>
        <dbReference type="EMBL" id="ORY61349.1"/>
    </source>
</evidence>
<dbReference type="GeneID" id="63774764"/>
<feature type="compositionally biased region" description="Low complexity" evidence="1">
    <location>
        <begin position="108"/>
        <end position="119"/>
    </location>
</feature>
<organism evidence="2 3">
    <name type="scientific">Pseudomassariella vexata</name>
    <dbReference type="NCBI Taxonomy" id="1141098"/>
    <lineage>
        <taxon>Eukaryota</taxon>
        <taxon>Fungi</taxon>
        <taxon>Dikarya</taxon>
        <taxon>Ascomycota</taxon>
        <taxon>Pezizomycotina</taxon>
        <taxon>Sordariomycetes</taxon>
        <taxon>Xylariomycetidae</taxon>
        <taxon>Amphisphaeriales</taxon>
        <taxon>Pseudomassariaceae</taxon>
        <taxon>Pseudomassariella</taxon>
    </lineage>
</organism>
<protein>
    <submittedName>
        <fullName evidence="2">Uncharacterized protein</fullName>
    </submittedName>
</protein>
<accession>A0A1Y2DQ91</accession>
<evidence type="ECO:0000256" key="1">
    <source>
        <dbReference type="SAM" id="MobiDB-lite"/>
    </source>
</evidence>
<reference evidence="2 3" key="1">
    <citation type="submission" date="2016-07" db="EMBL/GenBank/DDBJ databases">
        <title>Pervasive Adenine N6-methylation of Active Genes in Fungi.</title>
        <authorList>
            <consortium name="DOE Joint Genome Institute"/>
            <person name="Mondo S.J."/>
            <person name="Dannebaum R.O."/>
            <person name="Kuo R.C."/>
            <person name="Labutti K."/>
            <person name="Haridas S."/>
            <person name="Kuo A."/>
            <person name="Salamov A."/>
            <person name="Ahrendt S.R."/>
            <person name="Lipzen A."/>
            <person name="Sullivan W."/>
            <person name="Andreopoulos W.B."/>
            <person name="Clum A."/>
            <person name="Lindquist E."/>
            <person name="Daum C."/>
            <person name="Ramamoorthy G.K."/>
            <person name="Gryganskyi A."/>
            <person name="Culley D."/>
            <person name="Magnuson J.K."/>
            <person name="James T.Y."/>
            <person name="O'Malley M.A."/>
            <person name="Stajich J.E."/>
            <person name="Spatafora J.W."/>
            <person name="Visel A."/>
            <person name="Grigoriev I.V."/>
        </authorList>
    </citation>
    <scope>NUCLEOTIDE SEQUENCE [LARGE SCALE GENOMIC DNA]</scope>
    <source>
        <strain evidence="2 3">CBS 129021</strain>
    </source>
</reference>
<keyword evidence="3" id="KW-1185">Reference proteome</keyword>